<comment type="caution">
    <text evidence="5">The sequence shown here is derived from an EMBL/GenBank/DDBJ whole genome shotgun (WGS) entry which is preliminary data.</text>
</comment>
<reference evidence="5 6" key="1">
    <citation type="journal article" date="2017" name="PLoS ONE">
        <title>Development of a real-time PCR for detection of Staphylococcus pseudintermedius using a novel automated comparison of whole-genome sequences.</title>
        <authorList>
            <person name="Verstappen K.M."/>
            <person name="Huijbregts L."/>
            <person name="Spaninks M."/>
            <person name="Wagenaar J.A."/>
            <person name="Fluit A.C."/>
            <person name="Duim B."/>
        </authorList>
    </citation>
    <scope>NUCLEOTIDE SEQUENCE [LARGE SCALE GENOMIC DNA]</scope>
    <source>
        <strain evidence="5 6">215070706401-1</strain>
    </source>
</reference>
<dbReference type="InterPro" id="IPR011611">
    <property type="entry name" value="PfkB_dom"/>
</dbReference>
<evidence type="ECO:0000256" key="1">
    <source>
        <dbReference type="ARBA" id="ARBA00010688"/>
    </source>
</evidence>
<feature type="domain" description="Carbohydrate kinase PfkB" evidence="4">
    <location>
        <begin position="3"/>
        <end position="310"/>
    </location>
</feature>
<dbReference type="RefSeq" id="WP_096592961.1">
    <property type="nucleotide sequence ID" value="NZ_MWRM01000009.1"/>
</dbReference>
<dbReference type="CDD" id="cd01167">
    <property type="entry name" value="bac_FRK"/>
    <property type="match status" value="1"/>
</dbReference>
<dbReference type="SUPFAM" id="SSF53613">
    <property type="entry name" value="Ribokinase-like"/>
    <property type="match status" value="1"/>
</dbReference>
<dbReference type="PANTHER" id="PTHR43085">
    <property type="entry name" value="HEXOKINASE FAMILY MEMBER"/>
    <property type="match status" value="1"/>
</dbReference>
<proteinExistence type="inferred from homology"/>
<comment type="similarity">
    <text evidence="1">Belongs to the carbohydrate kinase PfkB family.</text>
</comment>
<keyword evidence="3 5" id="KW-0418">Kinase</keyword>
<evidence type="ECO:0000313" key="6">
    <source>
        <dbReference type="Proteomes" id="UP000218335"/>
    </source>
</evidence>
<name>A0A2A4GVV9_9STAP</name>
<dbReference type="Proteomes" id="UP000218335">
    <property type="component" value="Unassembled WGS sequence"/>
</dbReference>
<dbReference type="Gene3D" id="3.40.1190.20">
    <property type="match status" value="1"/>
</dbReference>
<gene>
    <name evidence="5" type="ORF">B5C08_08145</name>
</gene>
<dbReference type="EMBL" id="MWUU01000009">
    <property type="protein sequence ID" value="PCF54911.1"/>
    <property type="molecule type" value="Genomic_DNA"/>
</dbReference>
<dbReference type="AlphaFoldDB" id="A0A2A4GVV9"/>
<keyword evidence="2" id="KW-0808">Transferase</keyword>
<accession>A0A2A4GVV9</accession>
<evidence type="ECO:0000256" key="2">
    <source>
        <dbReference type="ARBA" id="ARBA00022679"/>
    </source>
</evidence>
<dbReference type="InterPro" id="IPR050306">
    <property type="entry name" value="PfkB_Carbo_kinase"/>
</dbReference>
<dbReference type="InterPro" id="IPR002173">
    <property type="entry name" value="Carboh/pur_kinase_PfkB_CS"/>
</dbReference>
<evidence type="ECO:0000313" key="5">
    <source>
        <dbReference type="EMBL" id="PCF54911.1"/>
    </source>
</evidence>
<dbReference type="PROSITE" id="PS00583">
    <property type="entry name" value="PFKB_KINASES_1"/>
    <property type="match status" value="1"/>
</dbReference>
<dbReference type="PANTHER" id="PTHR43085:SF54">
    <property type="entry name" value="PUTATIVE-RELATED"/>
    <property type="match status" value="1"/>
</dbReference>
<dbReference type="GO" id="GO:0016301">
    <property type="term" value="F:kinase activity"/>
    <property type="evidence" value="ECO:0007669"/>
    <property type="project" value="UniProtKB-KW"/>
</dbReference>
<protein>
    <submittedName>
        <fullName evidence="5">Carbohydrate kinase</fullName>
    </submittedName>
</protein>
<dbReference type="InterPro" id="IPR029056">
    <property type="entry name" value="Ribokinase-like"/>
</dbReference>
<dbReference type="Pfam" id="PF00294">
    <property type="entry name" value="PfkB"/>
    <property type="match status" value="1"/>
</dbReference>
<organism evidence="5 6">
    <name type="scientific">Staphylococcus delphini</name>
    <dbReference type="NCBI Taxonomy" id="53344"/>
    <lineage>
        <taxon>Bacteria</taxon>
        <taxon>Bacillati</taxon>
        <taxon>Bacillota</taxon>
        <taxon>Bacilli</taxon>
        <taxon>Bacillales</taxon>
        <taxon>Staphylococcaceae</taxon>
        <taxon>Staphylococcus</taxon>
        <taxon>Staphylococcus intermedius group</taxon>
    </lineage>
</organism>
<sequence length="314" mass="34279">MKRFYAIGEALIDFIPTQRETSLKDVTGFEPQVGGAPCNVAAAVQKLGGNSHLITQVGADAFGDKIIETLRAVEVDTSHVLTTKEANTALAFVSLSHDGERDFSFYRKPSADMLYEAENIDTIELQQGDLIHFCSVALVDSPMKEAHLRLLDKAEQVGATIVFDPNVRLPLWDDHNLYYDTLQAFLPRAHVVKVSDEELSFVTRQDDEAEALKSLFVGNVQAVIYTKGSRGASLIFKDGATIEVPTPPAQVVDTTGAGDAFIGAINAKLCQSEQQPIDTLRQYGHDILKFAHQVSGRVVSQYGAISSLPTLEEL</sequence>
<evidence type="ECO:0000256" key="3">
    <source>
        <dbReference type="ARBA" id="ARBA00022777"/>
    </source>
</evidence>
<evidence type="ECO:0000259" key="4">
    <source>
        <dbReference type="Pfam" id="PF00294"/>
    </source>
</evidence>